<evidence type="ECO:0000259" key="2">
    <source>
        <dbReference type="PROSITE" id="PS50975"/>
    </source>
</evidence>
<dbReference type="EMBL" id="DWYW01000087">
    <property type="protein sequence ID" value="HJA89949.1"/>
    <property type="molecule type" value="Genomic_DNA"/>
</dbReference>
<dbReference type="Gene3D" id="3.30.470.20">
    <property type="entry name" value="ATP-grasp fold, B domain"/>
    <property type="match status" value="1"/>
</dbReference>
<accession>A0A9D2I178</accession>
<evidence type="ECO:0000256" key="1">
    <source>
        <dbReference type="PROSITE-ProRule" id="PRU00409"/>
    </source>
</evidence>
<dbReference type="GO" id="GO:0005524">
    <property type="term" value="F:ATP binding"/>
    <property type="evidence" value="ECO:0007669"/>
    <property type="project" value="UniProtKB-UniRule"/>
</dbReference>
<comment type="caution">
    <text evidence="3">The sequence shown here is derived from an EMBL/GenBank/DDBJ whole genome shotgun (WGS) entry which is preliminary data.</text>
</comment>
<dbReference type="InterPro" id="IPR013815">
    <property type="entry name" value="ATP_grasp_subdomain_1"/>
</dbReference>
<protein>
    <submittedName>
        <fullName evidence="3">Carbamoyl phosphate synthase-like protein</fullName>
    </submittedName>
</protein>
<dbReference type="AlphaFoldDB" id="A0A9D2I178"/>
<reference evidence="3" key="2">
    <citation type="submission" date="2021-04" db="EMBL/GenBank/DDBJ databases">
        <authorList>
            <person name="Gilroy R."/>
        </authorList>
    </citation>
    <scope>NUCLEOTIDE SEQUENCE</scope>
    <source>
        <strain evidence="3">CHK171-505</strain>
    </source>
</reference>
<feature type="domain" description="ATP-grasp" evidence="2">
    <location>
        <begin position="129"/>
        <end position="325"/>
    </location>
</feature>
<name>A0A9D2I178_9LACT</name>
<dbReference type="PROSITE" id="PS50975">
    <property type="entry name" value="ATP_GRASP"/>
    <property type="match status" value="1"/>
</dbReference>
<evidence type="ECO:0000313" key="4">
    <source>
        <dbReference type="Proteomes" id="UP000886856"/>
    </source>
</evidence>
<proteinExistence type="predicted"/>
<sequence length="440" mass="50741">MKKLESTKSNRFLAVILGGNRGAYGLAQAFYEAYDQPSVVISPYQTGPILHSRIVDHYLQASPMDIDQLLQTLDQIDRDYPEAEKLIFGSDDCYVELLVEHRHRFAEKWQVPYVERETYDQVTVKSSFYELCQQIGVPYPRTSILNSDNRRFSLGFPVIVKPAQTPDYQTLRFEGKQKVYICYDEQEASEKIALIYKNGYSGELIVQEYIQGDDQTLGIVTAYVAKKDRQLKLLSYSNVLVDDPTPSAIGNSLAGIVRREPEIEESVKKLLAASDFYGFATFDVKYDQARDEYVFFELNGRLGSSNYYVTASGNNVARYYVEDFIFNREIAESTTAEDILYTVLPKPLLLHMVAKGERNKVKHFYNQGKVTRFLHASYERHPSRKAYLLASSLNYYKKMFFFPSLERKVMRKNQPQSFKHDLVQRMSDSPAENLAHKNNM</sequence>
<reference evidence="3" key="1">
    <citation type="journal article" date="2021" name="PeerJ">
        <title>Extensive microbial diversity within the chicken gut microbiome revealed by metagenomics and culture.</title>
        <authorList>
            <person name="Gilroy R."/>
            <person name="Ravi A."/>
            <person name="Getino M."/>
            <person name="Pursley I."/>
            <person name="Horton D.L."/>
            <person name="Alikhan N.F."/>
            <person name="Baker D."/>
            <person name="Gharbi K."/>
            <person name="Hall N."/>
            <person name="Watson M."/>
            <person name="Adriaenssens E.M."/>
            <person name="Foster-Nyarko E."/>
            <person name="Jarju S."/>
            <person name="Secka A."/>
            <person name="Antonio M."/>
            <person name="Oren A."/>
            <person name="Chaudhuri R.R."/>
            <person name="La Ragione R."/>
            <person name="Hildebrand F."/>
            <person name="Pallen M.J."/>
        </authorList>
    </citation>
    <scope>NUCLEOTIDE SEQUENCE</scope>
    <source>
        <strain evidence="3">CHK171-505</strain>
    </source>
</reference>
<organism evidence="3 4">
    <name type="scientific">Candidatus Jeotgalibaca merdavium</name>
    <dbReference type="NCBI Taxonomy" id="2838627"/>
    <lineage>
        <taxon>Bacteria</taxon>
        <taxon>Bacillati</taxon>
        <taxon>Bacillota</taxon>
        <taxon>Bacilli</taxon>
        <taxon>Lactobacillales</taxon>
        <taxon>Carnobacteriaceae</taxon>
        <taxon>Jeotgalibaca</taxon>
    </lineage>
</organism>
<dbReference type="SUPFAM" id="SSF56059">
    <property type="entry name" value="Glutathione synthetase ATP-binding domain-like"/>
    <property type="match status" value="1"/>
</dbReference>
<gene>
    <name evidence="3" type="ORF">H9948_04075</name>
</gene>
<keyword evidence="1" id="KW-0067">ATP-binding</keyword>
<dbReference type="Proteomes" id="UP000886856">
    <property type="component" value="Unassembled WGS sequence"/>
</dbReference>
<dbReference type="InterPro" id="IPR011761">
    <property type="entry name" value="ATP-grasp"/>
</dbReference>
<dbReference type="GO" id="GO:0046872">
    <property type="term" value="F:metal ion binding"/>
    <property type="evidence" value="ECO:0007669"/>
    <property type="project" value="InterPro"/>
</dbReference>
<dbReference type="Gene3D" id="3.30.1490.20">
    <property type="entry name" value="ATP-grasp fold, A domain"/>
    <property type="match status" value="1"/>
</dbReference>
<keyword evidence="1" id="KW-0547">Nucleotide-binding</keyword>
<evidence type="ECO:0000313" key="3">
    <source>
        <dbReference type="EMBL" id="HJA89949.1"/>
    </source>
</evidence>